<feature type="domain" description="OB-fold nucleic acid binding" evidence="7">
    <location>
        <begin position="4"/>
        <end position="110"/>
    </location>
</feature>
<dbReference type="EC" id="3.1.11.6" evidence="5"/>
<feature type="domain" description="Exonuclease VII large subunit C-terminal" evidence="6">
    <location>
        <begin position="135"/>
        <end position="354"/>
    </location>
</feature>
<accession>A0ABT3CPT1</accession>
<keyword evidence="9" id="KW-1185">Reference proteome</keyword>
<dbReference type="Pfam" id="PF02601">
    <property type="entry name" value="Exonuc_VII_L"/>
    <property type="match status" value="1"/>
</dbReference>
<evidence type="ECO:0000259" key="7">
    <source>
        <dbReference type="Pfam" id="PF13742"/>
    </source>
</evidence>
<comment type="caution">
    <text evidence="8">The sequence shown here is derived from an EMBL/GenBank/DDBJ whole genome shotgun (WGS) entry which is preliminary data.</text>
</comment>
<dbReference type="Pfam" id="PF13742">
    <property type="entry name" value="tRNA_anti_2"/>
    <property type="match status" value="1"/>
</dbReference>
<dbReference type="Proteomes" id="UP001300692">
    <property type="component" value="Unassembled WGS sequence"/>
</dbReference>
<proteinExistence type="inferred from homology"/>
<keyword evidence="4 5" id="KW-0269">Exonuclease</keyword>
<organism evidence="8 9">
    <name type="scientific">Reichenbachiella ulvae</name>
    <dbReference type="NCBI Taxonomy" id="2980104"/>
    <lineage>
        <taxon>Bacteria</taxon>
        <taxon>Pseudomonadati</taxon>
        <taxon>Bacteroidota</taxon>
        <taxon>Cytophagia</taxon>
        <taxon>Cytophagales</taxon>
        <taxon>Reichenbachiellaceae</taxon>
        <taxon>Reichenbachiella</taxon>
    </lineage>
</organism>
<keyword evidence="2 5" id="KW-0540">Nuclease</keyword>
<evidence type="ECO:0000313" key="9">
    <source>
        <dbReference type="Proteomes" id="UP001300692"/>
    </source>
</evidence>
<dbReference type="InterPro" id="IPR003753">
    <property type="entry name" value="Exonuc_VII_L"/>
</dbReference>
<dbReference type="PANTHER" id="PTHR30008:SF0">
    <property type="entry name" value="EXODEOXYRIBONUCLEASE 7 LARGE SUBUNIT"/>
    <property type="match status" value="1"/>
</dbReference>
<evidence type="ECO:0000256" key="3">
    <source>
        <dbReference type="ARBA" id="ARBA00022801"/>
    </source>
</evidence>
<keyword evidence="1" id="KW-0963">Cytoplasm</keyword>
<dbReference type="RefSeq" id="WP_264136339.1">
    <property type="nucleotide sequence ID" value="NZ_JAOYOD010000001.1"/>
</dbReference>
<dbReference type="EMBL" id="JAOYOD010000001">
    <property type="protein sequence ID" value="MCV9385553.1"/>
    <property type="molecule type" value="Genomic_DNA"/>
</dbReference>
<dbReference type="NCBIfam" id="TIGR00237">
    <property type="entry name" value="xseA"/>
    <property type="match status" value="1"/>
</dbReference>
<comment type="subcellular location">
    <subcellularLocation>
        <location evidence="5">Cytoplasm</location>
    </subcellularLocation>
</comment>
<sequence>MEHYSLSSFNQMVKQTLKQSLAPSYWIIAEIGEMNIAQKGHCYMELVEKENNFVKAKMRATIWSYTFGALFNQFERMTGTTLKAGMQILLNASFEFHEIYGISLNIKDIDPQFTLGERERKKRETLLKLEEEGIIDLNRSLILPQVPQRIAIISSETAAGYGDFMNQFDSNPYGYRAKMRLFNSVMQGDQAITSIIDSLHRIYEIEDEIDLIILIRGGGAQMDLDCFDDFELCSHLAQFPLPVITGIGHERDKTIADRVANVSLKTPTAVAEFLVSGMMDFENEILESFEGIRQSAKGILQQESERLSQSQYLIRLKANQLIQQASYRLETLTDYLERRPVQIINEQRKELASIERLMKAQDPKEVLKKGYSITRLNGKVLKAGQKLKVGDDIETQHQNEVITSTVKQISKN</sequence>
<evidence type="ECO:0000313" key="8">
    <source>
        <dbReference type="EMBL" id="MCV9385553.1"/>
    </source>
</evidence>
<evidence type="ECO:0000256" key="5">
    <source>
        <dbReference type="RuleBase" id="RU004355"/>
    </source>
</evidence>
<comment type="similarity">
    <text evidence="5">Belongs to the XseA family.</text>
</comment>
<comment type="catalytic activity">
    <reaction evidence="5">
        <text>Exonucleolytic cleavage in either 5'- to 3'- or 3'- to 5'-direction to yield nucleoside 5'-phosphates.</text>
        <dbReference type="EC" id="3.1.11.6"/>
    </reaction>
</comment>
<evidence type="ECO:0000256" key="1">
    <source>
        <dbReference type="ARBA" id="ARBA00022490"/>
    </source>
</evidence>
<keyword evidence="3 5" id="KW-0378">Hydrolase</keyword>
<dbReference type="PANTHER" id="PTHR30008">
    <property type="entry name" value="EXODEOXYRIBONUCLEASE 7 LARGE SUBUNIT"/>
    <property type="match status" value="1"/>
</dbReference>
<evidence type="ECO:0000256" key="2">
    <source>
        <dbReference type="ARBA" id="ARBA00022722"/>
    </source>
</evidence>
<evidence type="ECO:0000259" key="6">
    <source>
        <dbReference type="Pfam" id="PF02601"/>
    </source>
</evidence>
<dbReference type="InterPro" id="IPR025824">
    <property type="entry name" value="OB-fold_nuc-bd_dom"/>
</dbReference>
<reference evidence="8 9" key="1">
    <citation type="submission" date="2022-10" db="EMBL/GenBank/DDBJ databases">
        <title>Comparative genomics and taxonomic characterization of three novel marine species of genus Reichenbachiella exhibiting antioxidant and polysaccharide degradation activities.</title>
        <authorList>
            <person name="Muhammad N."/>
            <person name="Lee Y.-J."/>
            <person name="Ko J."/>
            <person name="Kim S.-G."/>
        </authorList>
    </citation>
    <scope>NUCLEOTIDE SEQUENCE [LARGE SCALE GENOMIC DNA]</scope>
    <source>
        <strain evidence="8 9">ABR2-5</strain>
    </source>
</reference>
<dbReference type="GO" id="GO:0008855">
    <property type="term" value="F:exodeoxyribonuclease VII activity"/>
    <property type="evidence" value="ECO:0007669"/>
    <property type="project" value="UniProtKB-EC"/>
</dbReference>
<protein>
    <recommendedName>
        <fullName evidence="5">Exodeoxyribonuclease 7 large subunit</fullName>
        <ecNumber evidence="5">3.1.11.6</ecNumber>
    </recommendedName>
</protein>
<gene>
    <name evidence="8" type="primary">xseA</name>
    <name evidence="8" type="ORF">N7U62_02710</name>
</gene>
<evidence type="ECO:0000256" key="4">
    <source>
        <dbReference type="ARBA" id="ARBA00022839"/>
    </source>
</evidence>
<name>A0ABT3CPT1_9BACT</name>
<dbReference type="CDD" id="cd04489">
    <property type="entry name" value="ExoVII_LU_OBF"/>
    <property type="match status" value="1"/>
</dbReference>
<dbReference type="InterPro" id="IPR020579">
    <property type="entry name" value="Exonuc_VII_lsu_C"/>
</dbReference>